<dbReference type="EMBL" id="CABFOC020000054">
    <property type="protein sequence ID" value="CAH0055174.1"/>
    <property type="molecule type" value="Genomic_DNA"/>
</dbReference>
<evidence type="ECO:0000313" key="2">
    <source>
        <dbReference type="Proteomes" id="UP000775872"/>
    </source>
</evidence>
<evidence type="ECO:0000313" key="1">
    <source>
        <dbReference type="EMBL" id="CAH0055174.1"/>
    </source>
</evidence>
<keyword evidence="2" id="KW-1185">Reference proteome</keyword>
<comment type="caution">
    <text evidence="1">The sequence shown here is derived from an EMBL/GenBank/DDBJ whole genome shotgun (WGS) entry which is preliminary data.</text>
</comment>
<dbReference type="Proteomes" id="UP000775872">
    <property type="component" value="Unassembled WGS sequence"/>
</dbReference>
<proteinExistence type="predicted"/>
<sequence>MDSLLELLQDTSCSRLALLQEELDTLRRDALSYPDDLLPTTKAKRYPAGLFSHPKLFEISCAILDQLKGLAKGDKPNDPYTTAAEKDPAEAKRRLYTSLRALELYEQFLLWQLDTRHVATSNRYSGLTEQHQQYLSNHRTKAQHFLDLREFLGHGTSFEDAWIADRSLAIATMHNAGDQCRDRSLYFRAVEKWASIKSFKQPPRLLPSPNEQDPWSTYVEFVYFHSLCQKKSGDRVIAMEVEMSREWVVLVRAKLLQPDDTALSLVRRLEVQEDLPEARGARLYEKFVSSWERLRQATEVADFQSASACWAEDMMDDFKHR</sequence>
<gene>
    <name evidence="1" type="ORF">CSOL1703_00017077</name>
</gene>
<protein>
    <submittedName>
        <fullName evidence="1">Uncharacterized protein</fullName>
    </submittedName>
</protein>
<dbReference type="AlphaFoldDB" id="A0A9N9ZGJ3"/>
<reference evidence="1" key="1">
    <citation type="submission" date="2021-10" db="EMBL/GenBank/DDBJ databases">
        <authorList>
            <person name="Piombo E."/>
        </authorList>
    </citation>
    <scope>NUCLEOTIDE SEQUENCE</scope>
</reference>
<accession>A0A9N9ZGJ3</accession>
<dbReference type="OrthoDB" id="5142162at2759"/>
<organism evidence="1 2">
    <name type="scientific">Clonostachys solani</name>
    <dbReference type="NCBI Taxonomy" id="160281"/>
    <lineage>
        <taxon>Eukaryota</taxon>
        <taxon>Fungi</taxon>
        <taxon>Dikarya</taxon>
        <taxon>Ascomycota</taxon>
        <taxon>Pezizomycotina</taxon>
        <taxon>Sordariomycetes</taxon>
        <taxon>Hypocreomycetidae</taxon>
        <taxon>Hypocreales</taxon>
        <taxon>Bionectriaceae</taxon>
        <taxon>Clonostachys</taxon>
    </lineage>
</organism>
<name>A0A9N9ZGJ3_9HYPO</name>